<dbReference type="InterPro" id="IPR051083">
    <property type="entry name" value="GrpII_Intron_Splice-Mob/Def"/>
</dbReference>
<feature type="domain" description="Reverse transcriptase" evidence="1">
    <location>
        <begin position="1"/>
        <end position="187"/>
    </location>
</feature>
<keyword evidence="2" id="KW-0808">Transferase</keyword>
<protein>
    <submittedName>
        <fullName evidence="2">Reverse transcriptase domain-containing protein</fullName>
    </submittedName>
</protein>
<dbReference type="EMBL" id="JAMPKX010000001">
    <property type="protein sequence ID" value="MEP0945940.1"/>
    <property type="molecule type" value="Genomic_DNA"/>
</dbReference>
<comment type="caution">
    <text evidence="2">The sequence shown here is derived from an EMBL/GenBank/DDBJ whole genome shotgun (WGS) entry which is preliminary data.</text>
</comment>
<dbReference type="PANTHER" id="PTHR34047:SF8">
    <property type="entry name" value="PROTEIN YKFC"/>
    <property type="match status" value="1"/>
</dbReference>
<accession>A0ABV0JZI0</accession>
<dbReference type="InterPro" id="IPR043502">
    <property type="entry name" value="DNA/RNA_pol_sf"/>
</dbReference>
<reference evidence="2 3" key="1">
    <citation type="submission" date="2022-04" db="EMBL/GenBank/DDBJ databases">
        <title>Positive selection, recombination, and allopatry shape intraspecific diversity of widespread and dominant cyanobacteria.</title>
        <authorList>
            <person name="Wei J."/>
            <person name="Shu W."/>
            <person name="Hu C."/>
        </authorList>
    </citation>
    <scope>NUCLEOTIDE SEQUENCE [LARGE SCALE GENOMIC DNA]</scope>
    <source>
        <strain evidence="2 3">DQ-A4</strain>
    </source>
</reference>
<evidence type="ECO:0000313" key="2">
    <source>
        <dbReference type="EMBL" id="MEP0945940.1"/>
    </source>
</evidence>
<name>A0ABV0JZI0_9CYAN</name>
<dbReference type="RefSeq" id="WP_348251246.1">
    <property type="nucleotide sequence ID" value="NZ_JAMPKX010000001.1"/>
</dbReference>
<gene>
    <name evidence="2" type="ORF">NC992_03555</name>
</gene>
<dbReference type="PANTHER" id="PTHR34047">
    <property type="entry name" value="NUCLEAR INTRON MATURASE 1, MITOCHONDRIAL-RELATED"/>
    <property type="match status" value="1"/>
</dbReference>
<evidence type="ECO:0000259" key="1">
    <source>
        <dbReference type="PROSITE" id="PS50878"/>
    </source>
</evidence>
<keyword evidence="3" id="KW-1185">Reference proteome</keyword>
<dbReference type="PROSITE" id="PS50878">
    <property type="entry name" value="RT_POL"/>
    <property type="match status" value="1"/>
</dbReference>
<dbReference type="SUPFAM" id="SSF56672">
    <property type="entry name" value="DNA/RNA polymerases"/>
    <property type="match status" value="1"/>
</dbReference>
<dbReference type="InterPro" id="IPR000477">
    <property type="entry name" value="RT_dom"/>
</dbReference>
<evidence type="ECO:0000313" key="3">
    <source>
        <dbReference type="Proteomes" id="UP001482513"/>
    </source>
</evidence>
<dbReference type="Proteomes" id="UP001482513">
    <property type="component" value="Unassembled WGS sequence"/>
</dbReference>
<keyword evidence="2" id="KW-0548">Nucleotidyltransferase</keyword>
<keyword evidence="2" id="KW-0695">RNA-directed DNA polymerase</keyword>
<dbReference type="GO" id="GO:0003964">
    <property type="term" value="F:RNA-directed DNA polymerase activity"/>
    <property type="evidence" value="ECO:0007669"/>
    <property type="project" value="UniProtKB-KW"/>
</dbReference>
<proteinExistence type="predicted"/>
<dbReference type="Pfam" id="PF00078">
    <property type="entry name" value="RVT_1"/>
    <property type="match status" value="1"/>
</dbReference>
<sequence>MVLKAMAIVLTVHLKPHLSRRCFHWAGSGGMKAAVREVATNVADHPFVFRTDVKGYYASIHHKILMGIVGRYVRDEAVLALLWGYLRRYVNDGRKFIDIKGISLGCPWSPLMGALYLKPVDDWMAELGCFYVRFMNDWVVLAPTRWRLRKVIKAVNEVMADLRVEQHPDKTFIGRVARGGDFLGYWFTTEGLGLATKTVERFAERVSQLVVF</sequence>
<organism evidence="2 3">
    <name type="scientific">Leptolyngbya subtilissima DQ-A4</name>
    <dbReference type="NCBI Taxonomy" id="2933933"/>
    <lineage>
        <taxon>Bacteria</taxon>
        <taxon>Bacillati</taxon>
        <taxon>Cyanobacteriota</taxon>
        <taxon>Cyanophyceae</taxon>
        <taxon>Leptolyngbyales</taxon>
        <taxon>Leptolyngbyaceae</taxon>
        <taxon>Leptolyngbya group</taxon>
        <taxon>Leptolyngbya</taxon>
    </lineage>
</organism>